<feature type="region of interest" description="Disordered" evidence="1">
    <location>
        <begin position="54"/>
        <end position="97"/>
    </location>
</feature>
<dbReference type="EMBL" id="QUTH01001031">
    <property type="protein sequence ID" value="RHZ31962.1"/>
    <property type="molecule type" value="Genomic_DNA"/>
</dbReference>
<gene>
    <name evidence="2" type="ORF">DYB37_011720</name>
</gene>
<evidence type="ECO:0000313" key="3">
    <source>
        <dbReference type="Proteomes" id="UP000285430"/>
    </source>
</evidence>
<feature type="compositionally biased region" description="Basic residues" evidence="1">
    <location>
        <begin position="65"/>
        <end position="78"/>
    </location>
</feature>
<protein>
    <submittedName>
        <fullName evidence="2">Uncharacterized protein</fullName>
    </submittedName>
</protein>
<sequence>METCSVCGSDDGPTLRQCNMCLSKFHHMCIVEEAAKNGWPEAEEGQELWDVHKVSSSAQDVPPPAKKRGRPKGAKNKAKVPDVQGESTPKKLPTRFQHGYSRGAKENVRLAYELSQLPYAFLKFDASYVDGASPWTAQYGPAKYDELLVVMAALSDVASIDALPANVCRRRAEDTTDDATCLD</sequence>
<accession>A0A418FMI5</accession>
<comment type="caution">
    <text evidence="2">The sequence shown here is derived from an EMBL/GenBank/DDBJ whole genome shotgun (WGS) entry which is preliminary data.</text>
</comment>
<evidence type="ECO:0000256" key="1">
    <source>
        <dbReference type="SAM" id="MobiDB-lite"/>
    </source>
</evidence>
<organism evidence="2 3">
    <name type="scientific">Aphanomyces astaci</name>
    <name type="common">Crayfish plague agent</name>
    <dbReference type="NCBI Taxonomy" id="112090"/>
    <lineage>
        <taxon>Eukaryota</taxon>
        <taxon>Sar</taxon>
        <taxon>Stramenopiles</taxon>
        <taxon>Oomycota</taxon>
        <taxon>Saprolegniomycetes</taxon>
        <taxon>Saprolegniales</taxon>
        <taxon>Verrucalvaceae</taxon>
        <taxon>Aphanomyces</taxon>
    </lineage>
</organism>
<dbReference type="AlphaFoldDB" id="A0A418FMI5"/>
<evidence type="ECO:0000313" key="2">
    <source>
        <dbReference type="EMBL" id="RHZ31962.1"/>
    </source>
</evidence>
<dbReference type="VEuPathDB" id="FungiDB:H257_12318"/>
<reference evidence="2 3" key="1">
    <citation type="submission" date="2018-08" db="EMBL/GenBank/DDBJ databases">
        <title>Aphanomyces genome sequencing and annotation.</title>
        <authorList>
            <person name="Minardi D."/>
            <person name="Oidtmann B."/>
            <person name="Van Der Giezen M."/>
            <person name="Studholme D.J."/>
        </authorList>
    </citation>
    <scope>NUCLEOTIDE SEQUENCE [LARGE SCALE GENOMIC DNA]</scope>
    <source>
        <strain evidence="2 3">Da</strain>
    </source>
</reference>
<name>A0A418FMI5_APHAT</name>
<proteinExistence type="predicted"/>
<dbReference type="Proteomes" id="UP000285430">
    <property type="component" value="Unassembled WGS sequence"/>
</dbReference>